<dbReference type="OrthoDB" id="8244495at2"/>
<dbReference type="Proteomes" id="UP000189796">
    <property type="component" value="Chromosome I"/>
</dbReference>
<dbReference type="RefSeq" id="WP_079606317.1">
    <property type="nucleotide sequence ID" value="NZ_LT670817.1"/>
</dbReference>
<evidence type="ECO:0000313" key="1">
    <source>
        <dbReference type="EMBL" id="SHI10916.1"/>
    </source>
</evidence>
<name>A0A1M5YG07_9BRAD</name>
<protein>
    <submittedName>
        <fullName evidence="1">Uncharacterized protein</fullName>
    </submittedName>
</protein>
<sequence>MLGSDRPEPTIEDGVFSDAEPACVALVPVVASTQWSMPIELSRPNSTFVTHLIATAEQVPQTRSLRRAMAADAQTAYRANQHTAQGAAQVAGFRTRQII</sequence>
<evidence type="ECO:0000313" key="2">
    <source>
        <dbReference type="Proteomes" id="UP000189796"/>
    </source>
</evidence>
<organism evidence="1 2">
    <name type="scientific">Bradyrhizobium erythrophlei</name>
    <dbReference type="NCBI Taxonomy" id="1437360"/>
    <lineage>
        <taxon>Bacteria</taxon>
        <taxon>Pseudomonadati</taxon>
        <taxon>Pseudomonadota</taxon>
        <taxon>Alphaproteobacteria</taxon>
        <taxon>Hyphomicrobiales</taxon>
        <taxon>Nitrobacteraceae</taxon>
        <taxon>Bradyrhizobium</taxon>
    </lineage>
</organism>
<dbReference type="EMBL" id="LT670817">
    <property type="protein sequence ID" value="SHI10916.1"/>
    <property type="molecule type" value="Genomic_DNA"/>
</dbReference>
<reference evidence="1 2" key="1">
    <citation type="submission" date="2016-11" db="EMBL/GenBank/DDBJ databases">
        <authorList>
            <person name="Jaros S."/>
            <person name="Januszkiewicz K."/>
            <person name="Wedrychowicz H."/>
        </authorList>
    </citation>
    <scope>NUCLEOTIDE SEQUENCE [LARGE SCALE GENOMIC DNA]</scope>
    <source>
        <strain evidence="1 2">GAS138</strain>
    </source>
</reference>
<proteinExistence type="predicted"/>
<gene>
    <name evidence="1" type="ORF">SAMN05443248_8270</name>
</gene>
<dbReference type="AlphaFoldDB" id="A0A1M5YG07"/>
<accession>A0A1M5YG07</accession>